<organism evidence="1 2">
    <name type="scientific">Metamycoplasma alkalescens</name>
    <dbReference type="NCBI Taxonomy" id="45363"/>
    <lineage>
        <taxon>Bacteria</taxon>
        <taxon>Bacillati</taxon>
        <taxon>Mycoplasmatota</taxon>
        <taxon>Mycoplasmoidales</taxon>
        <taxon>Metamycoplasmataceae</taxon>
        <taxon>Metamycoplasma</taxon>
    </lineage>
</organism>
<sequence>MFIRFIKNPVNKAIITGIIAYSSIHSPIPLMIDSIVLPSNPIIAPFHGPSAKPKIITTAYVKLILKIPRNAYFW</sequence>
<evidence type="ECO:0000313" key="1">
    <source>
        <dbReference type="EMBL" id="SYV90460.1"/>
    </source>
</evidence>
<reference evidence="2" key="1">
    <citation type="submission" date="2018-06" db="EMBL/GenBank/DDBJ databases">
        <authorList>
            <consortium name="Pathogen Informatics"/>
        </authorList>
    </citation>
    <scope>NUCLEOTIDE SEQUENCE [LARGE SCALE GENOMIC DNA]</scope>
    <source>
        <strain evidence="2">NCTC10135</strain>
    </source>
</reference>
<feature type="non-terminal residue" evidence="1">
    <location>
        <position position="74"/>
    </location>
</feature>
<dbReference type="AlphaFoldDB" id="A0A3B0P2D6"/>
<proteinExistence type="predicted"/>
<dbReference type="KEGG" id="mala:NCTC10135_00984"/>
<name>A0A3B0P2D6_9BACT</name>
<accession>A0A3B0P2D6</accession>
<dbReference type="Proteomes" id="UP000259864">
    <property type="component" value="Chromosome 1"/>
</dbReference>
<gene>
    <name evidence="1" type="ORF">NCTC10135_00984</name>
</gene>
<protein>
    <submittedName>
        <fullName evidence="1">Uncharacterized protein</fullName>
    </submittedName>
</protein>
<evidence type="ECO:0000313" key="2">
    <source>
        <dbReference type="Proteomes" id="UP000259864"/>
    </source>
</evidence>
<dbReference type="EMBL" id="LS991949">
    <property type="protein sequence ID" value="SYV90460.1"/>
    <property type="molecule type" value="Genomic_DNA"/>
</dbReference>